<keyword evidence="1" id="KW-0472">Membrane</keyword>
<evidence type="ECO:0000313" key="2">
    <source>
        <dbReference type="EMBL" id="OHV21195.1"/>
    </source>
</evidence>
<organism evidence="2 3">
    <name type="scientific">Parafrankia soli</name>
    <dbReference type="NCBI Taxonomy" id="2599596"/>
    <lineage>
        <taxon>Bacteria</taxon>
        <taxon>Bacillati</taxon>
        <taxon>Actinomycetota</taxon>
        <taxon>Actinomycetes</taxon>
        <taxon>Frankiales</taxon>
        <taxon>Frankiaceae</taxon>
        <taxon>Parafrankia</taxon>
    </lineage>
</organism>
<dbReference type="AlphaFoldDB" id="A0A1S1PJZ8"/>
<sequence length="83" mass="8336">MNGIRADLRSLPLWCAGLLVALAVVVLMLRAAGLLVCLLVEVAGLAACRVVDGAERVEAAVSAAAGVRPLAASVVVFPDGGAR</sequence>
<feature type="transmembrane region" description="Helical" evidence="1">
    <location>
        <begin position="12"/>
        <end position="36"/>
    </location>
</feature>
<name>A0A1S1PJZ8_9ACTN</name>
<protein>
    <submittedName>
        <fullName evidence="2">Uncharacterized protein</fullName>
    </submittedName>
</protein>
<dbReference type="Proteomes" id="UP000179769">
    <property type="component" value="Unassembled WGS sequence"/>
</dbReference>
<proteinExistence type="predicted"/>
<dbReference type="EMBL" id="MAXA01000257">
    <property type="protein sequence ID" value="OHV21195.1"/>
    <property type="molecule type" value="Genomic_DNA"/>
</dbReference>
<gene>
    <name evidence="2" type="ORF">BBK14_07905</name>
</gene>
<dbReference type="RefSeq" id="WP_071066540.1">
    <property type="nucleotide sequence ID" value="NZ_MAXA01000257.1"/>
</dbReference>
<accession>A0A1S1PJZ8</accession>
<keyword evidence="3" id="KW-1185">Reference proteome</keyword>
<evidence type="ECO:0000256" key="1">
    <source>
        <dbReference type="SAM" id="Phobius"/>
    </source>
</evidence>
<evidence type="ECO:0000313" key="3">
    <source>
        <dbReference type="Proteomes" id="UP000179769"/>
    </source>
</evidence>
<keyword evidence="1" id="KW-0812">Transmembrane</keyword>
<comment type="caution">
    <text evidence="2">The sequence shown here is derived from an EMBL/GenBank/DDBJ whole genome shotgun (WGS) entry which is preliminary data.</text>
</comment>
<keyword evidence="1" id="KW-1133">Transmembrane helix</keyword>
<reference evidence="3" key="1">
    <citation type="submission" date="2016-07" db="EMBL/GenBank/DDBJ databases">
        <title>Frankia sp. NRRL B-16219 Genome sequencing.</title>
        <authorList>
            <person name="Ghodhbane-Gtari F."/>
            <person name="Swanson E."/>
            <person name="Gueddou A."/>
            <person name="Louati M."/>
            <person name="Nouioui I."/>
            <person name="Hezbri K."/>
            <person name="Abebe-Akele F."/>
            <person name="Simpson S."/>
            <person name="Morris K."/>
            <person name="Thomas K."/>
            <person name="Gtari M."/>
            <person name="Tisa L.S."/>
        </authorList>
    </citation>
    <scope>NUCLEOTIDE SEQUENCE [LARGE SCALE GENOMIC DNA]</scope>
    <source>
        <strain evidence="3">NRRL B-16219</strain>
    </source>
</reference>